<evidence type="ECO:0000313" key="1">
    <source>
        <dbReference type="EMBL" id="MFB0833600.1"/>
    </source>
</evidence>
<dbReference type="InterPro" id="IPR007546">
    <property type="entry name" value="DUF503"/>
</dbReference>
<reference evidence="1 2" key="1">
    <citation type="submission" date="2024-09" db="EMBL/GenBank/DDBJ databases">
        <authorList>
            <person name="Salinas-Garcia M.A."/>
            <person name="Prieme A."/>
        </authorList>
    </citation>
    <scope>NUCLEOTIDE SEQUENCE [LARGE SCALE GENOMIC DNA]</scope>
    <source>
        <strain evidence="1 2">DSM 21081</strain>
    </source>
</reference>
<dbReference type="InterPro" id="IPR036746">
    <property type="entry name" value="TT1725-like_sf"/>
</dbReference>
<dbReference type="SUPFAM" id="SSF103007">
    <property type="entry name" value="Hypothetical protein TT1725"/>
    <property type="match status" value="1"/>
</dbReference>
<comment type="caution">
    <text evidence="1">The sequence shown here is derived from an EMBL/GenBank/DDBJ whole genome shotgun (WGS) entry which is preliminary data.</text>
</comment>
<dbReference type="PANTHER" id="PTHR36441">
    <property type="entry name" value="HYPOTHETICAL CYTOSOLIC PROTEIN"/>
    <property type="match status" value="1"/>
</dbReference>
<organism evidence="1 2">
    <name type="scientific">Arthrobacter halodurans</name>
    <dbReference type="NCBI Taxonomy" id="516699"/>
    <lineage>
        <taxon>Bacteria</taxon>
        <taxon>Bacillati</taxon>
        <taxon>Actinomycetota</taxon>
        <taxon>Actinomycetes</taxon>
        <taxon>Micrococcales</taxon>
        <taxon>Micrococcaceae</taxon>
        <taxon>Arthrobacter</taxon>
    </lineage>
</organism>
<protein>
    <submittedName>
        <fullName evidence="1">DUF503 domain-containing protein</fullName>
    </submittedName>
</protein>
<keyword evidence="2" id="KW-1185">Reference proteome</keyword>
<accession>A0ABV4UJ66</accession>
<gene>
    <name evidence="1" type="ORF">ACETWP_03285</name>
</gene>
<dbReference type="EMBL" id="JBHDLJ010000002">
    <property type="protein sequence ID" value="MFB0833600.1"/>
    <property type="molecule type" value="Genomic_DNA"/>
</dbReference>
<dbReference type="Pfam" id="PF04456">
    <property type="entry name" value="DUF503"/>
    <property type="match status" value="1"/>
</dbReference>
<dbReference type="Proteomes" id="UP001575652">
    <property type="component" value="Unassembled WGS sequence"/>
</dbReference>
<evidence type="ECO:0000313" key="2">
    <source>
        <dbReference type="Proteomes" id="UP001575652"/>
    </source>
</evidence>
<dbReference type="PANTHER" id="PTHR36441:SF1">
    <property type="entry name" value="DUF503 DOMAIN-CONTAINING PROTEIN"/>
    <property type="match status" value="1"/>
</dbReference>
<name>A0ABV4UJ66_9MICC</name>
<proteinExistence type="predicted"/>
<dbReference type="RefSeq" id="WP_373970766.1">
    <property type="nucleotide sequence ID" value="NZ_JBHDLJ010000002.1"/>
</dbReference>
<dbReference type="Gene3D" id="3.30.70.1120">
    <property type="entry name" value="TT1725-like"/>
    <property type="match status" value="1"/>
</dbReference>
<sequence>MWFGWIEFDVLLGDVHSLKEKRAAVRPILAEVRRRFDVSAAETGHHDLHRRAGLAAGLVAADRAHVVEVLDAVERLVAYRPEVELVAARRRVYSSEDE</sequence>